<dbReference type="OrthoDB" id="6133115at2759"/>
<protein>
    <submittedName>
        <fullName evidence="2">Macro domain-containing protein</fullName>
    </submittedName>
</protein>
<evidence type="ECO:0000313" key="2">
    <source>
        <dbReference type="EMBL" id="KAA3454157.1"/>
    </source>
</evidence>
<dbReference type="SUPFAM" id="SSF52949">
    <property type="entry name" value="Macro domain-like"/>
    <property type="match status" value="1"/>
</dbReference>
<dbReference type="PANTHER" id="PTHR11106:SF27">
    <property type="entry name" value="MACRO DOMAIN-CONTAINING PROTEIN"/>
    <property type="match status" value="1"/>
</dbReference>
<proteinExistence type="predicted"/>
<dbReference type="AlphaFoldDB" id="A0A5B6UBC2"/>
<feature type="domain" description="Macro" evidence="1">
    <location>
        <begin position="82"/>
        <end position="302"/>
    </location>
</feature>
<dbReference type="Proteomes" id="UP000325315">
    <property type="component" value="Unassembled WGS sequence"/>
</dbReference>
<dbReference type="EMBL" id="SMMG02000013">
    <property type="protein sequence ID" value="KAA3454157.1"/>
    <property type="molecule type" value="Genomic_DNA"/>
</dbReference>
<dbReference type="SMART" id="SM00506">
    <property type="entry name" value="A1pp"/>
    <property type="match status" value="1"/>
</dbReference>
<dbReference type="Gene3D" id="3.40.220.10">
    <property type="entry name" value="Leucine Aminopeptidase, subunit E, domain 1"/>
    <property type="match status" value="1"/>
</dbReference>
<name>A0A5B6UBC2_9ROSI</name>
<organism evidence="2 3">
    <name type="scientific">Gossypium australe</name>
    <dbReference type="NCBI Taxonomy" id="47621"/>
    <lineage>
        <taxon>Eukaryota</taxon>
        <taxon>Viridiplantae</taxon>
        <taxon>Streptophyta</taxon>
        <taxon>Embryophyta</taxon>
        <taxon>Tracheophyta</taxon>
        <taxon>Spermatophyta</taxon>
        <taxon>Magnoliopsida</taxon>
        <taxon>eudicotyledons</taxon>
        <taxon>Gunneridae</taxon>
        <taxon>Pentapetalae</taxon>
        <taxon>rosids</taxon>
        <taxon>malvids</taxon>
        <taxon>Malvales</taxon>
        <taxon>Malvaceae</taxon>
        <taxon>Malvoideae</taxon>
        <taxon>Gossypium</taxon>
    </lineage>
</organism>
<sequence length="302" mass="33535">MISTSIISRGGRGIRFLPFHRHLIPATTTCSTTTLATLSSHPNPTSFRIATKNPAPLQNIVKSSSPVPGIVGFSMMASATAGEDGHFKLSETSVLKINKGDITKWFIDGSSDAIVSPFSLIFSKIMVAEERVHSSLDVLSLSLAKTELIMTIDKFYQPYIELLAQNLKKHAIRYQKFNLVFVVPPEKQGLPRKFFGFYCQGFKLPASHVIHTVGPIYDSDKDPKGSLRNAYKNCLTVAKENNIKYIAFPSISCGVYGYPYEEAATVALSTIKEFADDIKEVHFVLFADDIYDIWTKKAKELL</sequence>
<evidence type="ECO:0000259" key="1">
    <source>
        <dbReference type="PROSITE" id="PS51154"/>
    </source>
</evidence>
<dbReference type="PANTHER" id="PTHR11106">
    <property type="entry name" value="GANGLIOSIDE INDUCED DIFFERENTIATION ASSOCIATED PROTEIN 2-RELATED"/>
    <property type="match status" value="1"/>
</dbReference>
<keyword evidence="3" id="KW-1185">Reference proteome</keyword>
<comment type="caution">
    <text evidence="2">The sequence shown here is derived from an EMBL/GenBank/DDBJ whole genome shotgun (WGS) entry which is preliminary data.</text>
</comment>
<dbReference type="InterPro" id="IPR002589">
    <property type="entry name" value="Macro_dom"/>
</dbReference>
<dbReference type="InterPro" id="IPR043472">
    <property type="entry name" value="Macro_dom-like"/>
</dbReference>
<reference evidence="3" key="1">
    <citation type="journal article" date="2019" name="Plant Biotechnol. J.">
        <title>Genome sequencing of the Australian wild diploid species Gossypium australe highlights disease resistance and delayed gland morphogenesis.</title>
        <authorList>
            <person name="Cai Y."/>
            <person name="Cai X."/>
            <person name="Wang Q."/>
            <person name="Wang P."/>
            <person name="Zhang Y."/>
            <person name="Cai C."/>
            <person name="Xu Y."/>
            <person name="Wang K."/>
            <person name="Zhou Z."/>
            <person name="Wang C."/>
            <person name="Geng S."/>
            <person name="Li B."/>
            <person name="Dong Q."/>
            <person name="Hou Y."/>
            <person name="Wang H."/>
            <person name="Ai P."/>
            <person name="Liu Z."/>
            <person name="Yi F."/>
            <person name="Sun M."/>
            <person name="An G."/>
            <person name="Cheng J."/>
            <person name="Zhang Y."/>
            <person name="Shi Q."/>
            <person name="Xie Y."/>
            <person name="Shi X."/>
            <person name="Chang Y."/>
            <person name="Huang F."/>
            <person name="Chen Y."/>
            <person name="Hong S."/>
            <person name="Mi L."/>
            <person name="Sun Q."/>
            <person name="Zhang L."/>
            <person name="Zhou B."/>
            <person name="Peng R."/>
            <person name="Zhang X."/>
            <person name="Liu F."/>
        </authorList>
    </citation>
    <scope>NUCLEOTIDE SEQUENCE [LARGE SCALE GENOMIC DNA]</scope>
    <source>
        <strain evidence="3">cv. PA1801</strain>
    </source>
</reference>
<evidence type="ECO:0000313" key="3">
    <source>
        <dbReference type="Proteomes" id="UP000325315"/>
    </source>
</evidence>
<dbReference type="PROSITE" id="PS51154">
    <property type="entry name" value="MACRO"/>
    <property type="match status" value="1"/>
</dbReference>
<gene>
    <name evidence="2" type="ORF">EPI10_010112</name>
</gene>
<accession>A0A5B6UBC2</accession>
<dbReference type="Pfam" id="PF01661">
    <property type="entry name" value="Macro"/>
    <property type="match status" value="1"/>
</dbReference>